<evidence type="ECO:0000313" key="12">
    <source>
        <dbReference type="EMBL" id="RWS25266.1"/>
    </source>
</evidence>
<dbReference type="PANTHER" id="PTHR12428">
    <property type="entry name" value="OXA1"/>
    <property type="match status" value="1"/>
</dbReference>
<reference evidence="12 13" key="1">
    <citation type="journal article" date="2018" name="Gigascience">
        <title>Genomes of trombidid mites reveal novel predicted allergens and laterally-transferred genes associated with secondary metabolism.</title>
        <authorList>
            <person name="Dong X."/>
            <person name="Chaisiri K."/>
            <person name="Xia D."/>
            <person name="Armstrong S.D."/>
            <person name="Fang Y."/>
            <person name="Donnelly M.J."/>
            <person name="Kadowaki T."/>
            <person name="McGarry J.W."/>
            <person name="Darby A.C."/>
            <person name="Makepeace B.L."/>
        </authorList>
    </citation>
    <scope>NUCLEOTIDE SEQUENCE [LARGE SCALE GENOMIC DNA]</scope>
    <source>
        <strain evidence="12">UoL-UT</strain>
    </source>
</reference>
<evidence type="ECO:0000256" key="10">
    <source>
        <dbReference type="SAM" id="Phobius"/>
    </source>
</evidence>
<organism evidence="12 13">
    <name type="scientific">Leptotrombidium deliense</name>
    <dbReference type="NCBI Taxonomy" id="299467"/>
    <lineage>
        <taxon>Eukaryota</taxon>
        <taxon>Metazoa</taxon>
        <taxon>Ecdysozoa</taxon>
        <taxon>Arthropoda</taxon>
        <taxon>Chelicerata</taxon>
        <taxon>Arachnida</taxon>
        <taxon>Acari</taxon>
        <taxon>Acariformes</taxon>
        <taxon>Trombidiformes</taxon>
        <taxon>Prostigmata</taxon>
        <taxon>Anystina</taxon>
        <taxon>Parasitengona</taxon>
        <taxon>Trombiculoidea</taxon>
        <taxon>Trombiculidae</taxon>
        <taxon>Leptotrombidium</taxon>
    </lineage>
</organism>
<dbReference type="CDD" id="cd20069">
    <property type="entry name" value="5TM_Oxa1-like"/>
    <property type="match status" value="1"/>
</dbReference>
<keyword evidence="3 9" id="KW-0812">Transmembrane</keyword>
<dbReference type="EMBL" id="NCKV01003895">
    <property type="protein sequence ID" value="RWS25266.1"/>
    <property type="molecule type" value="Genomic_DNA"/>
</dbReference>
<dbReference type="Pfam" id="PF02096">
    <property type="entry name" value="60KD_IMP"/>
    <property type="match status" value="1"/>
</dbReference>
<sequence>MSAVLKACLAFRKHRTLLECPLKYSQEKDVLNDVSADKTVSQANVSSPETVVNTSDTIPVDLSGVTSKREIDLQDFVIPDAPLIPQKIYIPEEALTCSDLDIMWYMPTGETLKCSNLTSYLGWIFETLTYFHSFFPWWGSIMLLTVIARTLTFPIMVYSQRKTTALANIMPKMKEYQECLQESTKSGNHLDMVKYSNKLVKLYEDNNLTPKKIAMQNLVLPLTQLTVFYSIFRTLRKMAQYPMESMKEGGLLWFNNLTIMDPTFALHILTSLTIYGVAKMGIEFGNQTMVNSGMSKVLQYGLPPLVFLGSWWVGAPNAVFVYWLTSNVISMGQVVLITRPSVRKYLKLPPIAPLAAKKPAPLTWSSIKESAKERYDSFTVNNVADPRRQQRKLFDEAGIGPIKKTYKYNPTKTRSVSKQ</sequence>
<protein>
    <submittedName>
        <fullName evidence="12">Mitochondrial inner membrane protein OXA1L-like protein</fullName>
    </submittedName>
</protein>
<dbReference type="GO" id="GO:0032977">
    <property type="term" value="F:membrane insertase activity"/>
    <property type="evidence" value="ECO:0007669"/>
    <property type="project" value="InterPro"/>
</dbReference>
<dbReference type="GO" id="GO:0005743">
    <property type="term" value="C:mitochondrial inner membrane"/>
    <property type="evidence" value="ECO:0007669"/>
    <property type="project" value="UniProtKB-SubCell"/>
</dbReference>
<feature type="transmembrane region" description="Helical" evidence="10">
    <location>
        <begin position="252"/>
        <end position="277"/>
    </location>
</feature>
<evidence type="ECO:0000256" key="5">
    <source>
        <dbReference type="ARBA" id="ARBA00022946"/>
    </source>
</evidence>
<feature type="transmembrane region" description="Helical" evidence="10">
    <location>
        <begin position="213"/>
        <end position="232"/>
    </location>
</feature>
<name>A0A443SCJ1_9ACAR</name>
<feature type="transmembrane region" description="Helical" evidence="10">
    <location>
        <begin position="297"/>
        <end position="314"/>
    </location>
</feature>
<evidence type="ECO:0000256" key="1">
    <source>
        <dbReference type="ARBA" id="ARBA00004448"/>
    </source>
</evidence>
<dbReference type="AlphaFoldDB" id="A0A443SCJ1"/>
<dbReference type="InterPro" id="IPR001708">
    <property type="entry name" value="YidC/ALB3/OXA1/COX18"/>
</dbReference>
<feature type="domain" description="Membrane insertase YidC/Oxa/ALB C-terminal" evidence="11">
    <location>
        <begin position="137"/>
        <end position="338"/>
    </location>
</feature>
<keyword evidence="8 10" id="KW-0472">Membrane</keyword>
<comment type="similarity">
    <text evidence="2 9">Belongs to the OXA1/ALB3/YidC family.</text>
</comment>
<evidence type="ECO:0000259" key="11">
    <source>
        <dbReference type="Pfam" id="PF02096"/>
    </source>
</evidence>
<evidence type="ECO:0000256" key="4">
    <source>
        <dbReference type="ARBA" id="ARBA00022792"/>
    </source>
</evidence>
<keyword evidence="4" id="KW-0999">Mitochondrion inner membrane</keyword>
<dbReference type="STRING" id="299467.A0A443SCJ1"/>
<evidence type="ECO:0000256" key="3">
    <source>
        <dbReference type="ARBA" id="ARBA00022692"/>
    </source>
</evidence>
<feature type="transmembrane region" description="Helical" evidence="10">
    <location>
        <begin position="137"/>
        <end position="158"/>
    </location>
</feature>
<keyword evidence="6 10" id="KW-1133">Transmembrane helix</keyword>
<dbReference type="VEuPathDB" id="VectorBase:LDEU006774"/>
<evidence type="ECO:0000256" key="6">
    <source>
        <dbReference type="ARBA" id="ARBA00022989"/>
    </source>
</evidence>
<comment type="caution">
    <text evidence="12">The sequence shown here is derived from an EMBL/GenBank/DDBJ whole genome shotgun (WGS) entry which is preliminary data.</text>
</comment>
<evidence type="ECO:0000256" key="7">
    <source>
        <dbReference type="ARBA" id="ARBA00023128"/>
    </source>
</evidence>
<dbReference type="GO" id="GO:0032979">
    <property type="term" value="P:protein insertion into mitochondrial inner membrane from matrix"/>
    <property type="evidence" value="ECO:0007669"/>
    <property type="project" value="TreeGrafter"/>
</dbReference>
<dbReference type="Proteomes" id="UP000288716">
    <property type="component" value="Unassembled WGS sequence"/>
</dbReference>
<keyword evidence="7" id="KW-0496">Mitochondrion</keyword>
<evidence type="ECO:0000256" key="2">
    <source>
        <dbReference type="ARBA" id="ARBA00009877"/>
    </source>
</evidence>
<gene>
    <name evidence="12" type="ORF">B4U80_04288</name>
</gene>
<dbReference type="InterPro" id="IPR028055">
    <property type="entry name" value="YidC/Oxa/ALB_C"/>
</dbReference>
<dbReference type="PANTHER" id="PTHR12428:SF66">
    <property type="entry name" value="MITOCHONDRIAL INNER MEMBRANE PROTEIN OXA1L"/>
    <property type="match status" value="1"/>
</dbReference>
<comment type="subcellular location">
    <subcellularLocation>
        <location evidence="9">Membrane</location>
        <topology evidence="9">Multi-pass membrane protein</topology>
    </subcellularLocation>
    <subcellularLocation>
        <location evidence="1">Mitochondrion inner membrane</location>
        <topology evidence="1">Multi-pass membrane protein</topology>
    </subcellularLocation>
</comment>
<keyword evidence="13" id="KW-1185">Reference proteome</keyword>
<evidence type="ECO:0000256" key="9">
    <source>
        <dbReference type="RuleBase" id="RU003945"/>
    </source>
</evidence>
<accession>A0A443SCJ1</accession>
<keyword evidence="5" id="KW-0809">Transit peptide</keyword>
<proteinExistence type="inferred from homology"/>
<evidence type="ECO:0000313" key="13">
    <source>
        <dbReference type="Proteomes" id="UP000288716"/>
    </source>
</evidence>
<evidence type="ECO:0000256" key="8">
    <source>
        <dbReference type="ARBA" id="ARBA00023136"/>
    </source>
</evidence>
<dbReference type="OrthoDB" id="2148490at2759"/>